<comment type="similarity">
    <text evidence="2">Belongs to the zinc-containing alcohol dehydrogenase family.</text>
</comment>
<organism evidence="7 8">
    <name type="scientific">Micromonospora viridifaciens</name>
    <dbReference type="NCBI Taxonomy" id="1881"/>
    <lineage>
        <taxon>Bacteria</taxon>
        <taxon>Bacillati</taxon>
        <taxon>Actinomycetota</taxon>
        <taxon>Actinomycetes</taxon>
        <taxon>Micromonosporales</taxon>
        <taxon>Micromonosporaceae</taxon>
        <taxon>Micromonospora</taxon>
    </lineage>
</organism>
<dbReference type="Pfam" id="PF08240">
    <property type="entry name" value="ADH_N"/>
    <property type="match status" value="1"/>
</dbReference>
<dbReference type="Gene3D" id="3.40.50.720">
    <property type="entry name" value="NAD(P)-binding Rossmann-like Domain"/>
    <property type="match status" value="1"/>
</dbReference>
<dbReference type="PANTHER" id="PTHR42813">
    <property type="entry name" value="ZINC-TYPE ALCOHOL DEHYDROGENASE-LIKE"/>
    <property type="match status" value="1"/>
</dbReference>
<dbReference type="AlphaFoldDB" id="A0A1C4YI15"/>
<evidence type="ECO:0000256" key="2">
    <source>
        <dbReference type="ARBA" id="ARBA00008072"/>
    </source>
</evidence>
<name>A0A1C4YI15_MICVI</name>
<evidence type="ECO:0000256" key="1">
    <source>
        <dbReference type="ARBA" id="ARBA00001947"/>
    </source>
</evidence>
<keyword evidence="5" id="KW-0520">NAD</keyword>
<proteinExistence type="inferred from homology"/>
<evidence type="ECO:0000313" key="8">
    <source>
        <dbReference type="Proteomes" id="UP000198242"/>
    </source>
</evidence>
<evidence type="ECO:0000256" key="5">
    <source>
        <dbReference type="ARBA" id="ARBA00023027"/>
    </source>
</evidence>
<reference evidence="8" key="1">
    <citation type="submission" date="2016-06" db="EMBL/GenBank/DDBJ databases">
        <authorList>
            <person name="Varghese N."/>
            <person name="Submissions Spin"/>
        </authorList>
    </citation>
    <scope>NUCLEOTIDE SEQUENCE [LARGE SCALE GENOMIC DNA]</scope>
    <source>
        <strain evidence="8">DSM 43909</strain>
    </source>
</reference>
<dbReference type="PANTHER" id="PTHR42813:SF3">
    <property type="entry name" value="GLUTATHIONE-INDEPENDENT FORMALDEHYDE DEHYDROGENASE"/>
    <property type="match status" value="1"/>
</dbReference>
<evidence type="ECO:0000313" key="7">
    <source>
        <dbReference type="EMBL" id="SCF20373.1"/>
    </source>
</evidence>
<dbReference type="InterPro" id="IPR013154">
    <property type="entry name" value="ADH-like_N"/>
</dbReference>
<dbReference type="SUPFAM" id="SSF50129">
    <property type="entry name" value="GroES-like"/>
    <property type="match status" value="1"/>
</dbReference>
<dbReference type="Proteomes" id="UP000198242">
    <property type="component" value="Chromosome I"/>
</dbReference>
<evidence type="ECO:0000256" key="3">
    <source>
        <dbReference type="ARBA" id="ARBA00022723"/>
    </source>
</evidence>
<keyword evidence="8" id="KW-1185">Reference proteome</keyword>
<comment type="cofactor">
    <cofactor evidence="1">
        <name>Zn(2+)</name>
        <dbReference type="ChEBI" id="CHEBI:29105"/>
    </cofactor>
</comment>
<gene>
    <name evidence="7" type="ORF">GA0074695_4309</name>
</gene>
<protein>
    <submittedName>
        <fullName evidence="7">Glutathione-independent formaldehyde dehydrogenase</fullName>
    </submittedName>
</protein>
<dbReference type="GO" id="GO:0046872">
    <property type="term" value="F:metal ion binding"/>
    <property type="evidence" value="ECO:0007669"/>
    <property type="project" value="UniProtKB-KW"/>
</dbReference>
<dbReference type="OrthoDB" id="3399630at2"/>
<dbReference type="EMBL" id="LT607411">
    <property type="protein sequence ID" value="SCF20373.1"/>
    <property type="molecule type" value="Genomic_DNA"/>
</dbReference>
<feature type="domain" description="Alcohol dehydrogenase-like N-terminal" evidence="6">
    <location>
        <begin position="25"/>
        <end position="144"/>
    </location>
</feature>
<accession>A0A1C4YI15</accession>
<dbReference type="Gene3D" id="3.90.180.10">
    <property type="entry name" value="Medium-chain alcohol dehydrogenases, catalytic domain"/>
    <property type="match status" value="1"/>
</dbReference>
<evidence type="ECO:0000256" key="4">
    <source>
        <dbReference type="ARBA" id="ARBA00022833"/>
    </source>
</evidence>
<dbReference type="SUPFAM" id="SSF51735">
    <property type="entry name" value="NAD(P)-binding Rossmann-fold domains"/>
    <property type="match status" value="1"/>
</dbReference>
<evidence type="ECO:0000259" key="6">
    <source>
        <dbReference type="Pfam" id="PF08240"/>
    </source>
</evidence>
<keyword evidence="3" id="KW-0479">Metal-binding</keyword>
<dbReference type="InterPro" id="IPR036291">
    <property type="entry name" value="NAD(P)-bd_dom_sf"/>
</dbReference>
<sequence>MRAVVYEDVRTVGVRDVPDAGLEAETDALVRISSSALCGTDLHMYDGRTGATPGLVLGHEPLGVVEQAGNAVQTIRPGMRVVIPTHLFCGTCAMCARGLSAACLRARPEGVGAAYGYAGMGPYPGAQADLLRVPWADANCVRVPGEPGDAHEDDFVLLADAFVTGWHAAATLAGIEAGDTAAVFGAGAIGLLSAYSALLLGARVVYCVDGVDARVDKAGEVGAVPIDFRRGDPVEQIREHRARAGLPLGEEKLNGVDKVIDAVGFQARDREHPDQERPNQVIADAARLVNPTGATGVAGVYPDTDLQPRPGATAHEDLVAPWGTLFSKGIAVRFGRTHDRRYTLLLRDLVVSGRARPGVIVTHHGTLTDAPQLYQRFDRRDDVIKAVLHP</sequence>
<dbReference type="InterPro" id="IPR011032">
    <property type="entry name" value="GroES-like_sf"/>
</dbReference>
<keyword evidence="4" id="KW-0862">Zinc</keyword>